<dbReference type="EMBL" id="CM039174">
    <property type="protein sequence ID" value="KAH9754099.1"/>
    <property type="molecule type" value="Genomic_DNA"/>
</dbReference>
<keyword evidence="2" id="KW-1185">Reference proteome</keyword>
<organism evidence="1 2">
    <name type="scientific">Citrus sinensis</name>
    <name type="common">Sweet orange</name>
    <name type="synonym">Citrus aurantium var. sinensis</name>
    <dbReference type="NCBI Taxonomy" id="2711"/>
    <lineage>
        <taxon>Eukaryota</taxon>
        <taxon>Viridiplantae</taxon>
        <taxon>Streptophyta</taxon>
        <taxon>Embryophyta</taxon>
        <taxon>Tracheophyta</taxon>
        <taxon>Spermatophyta</taxon>
        <taxon>Magnoliopsida</taxon>
        <taxon>eudicotyledons</taxon>
        <taxon>Gunneridae</taxon>
        <taxon>Pentapetalae</taxon>
        <taxon>rosids</taxon>
        <taxon>malvids</taxon>
        <taxon>Sapindales</taxon>
        <taxon>Rutaceae</taxon>
        <taxon>Aurantioideae</taxon>
        <taxon>Citrus</taxon>
    </lineage>
</organism>
<dbReference type="Proteomes" id="UP000829398">
    <property type="component" value="Chromosome 5"/>
</dbReference>
<keyword evidence="1" id="KW-0808">Transferase</keyword>
<sequence>MALKLSCICGLVKVLERTSHMEQYEVLEQIGKGAFGSALLVRHKHEKKKYVLKKIRLARQTDRSRRSAHQEMELISKIRNPFIVEYKDSWVERGCYVCIIIGFCEGGDMAEAIKKANSKLFSEEKLCKWLVQLLMALDYLHANHILHRDVKCSNIFLTKDQDIRLGDFGLAKILTSDDLASSVVGTPSYMCPELLADIPYGSKSDIWSLGCCIYEMTSLKPAFKAFDMQALINKINKSIVAPLPTKYSGAFRGLVKSMLRKNPELRPSAAELLRHAHLQPYVLKVHLKLNRPRRNSLSHWPESNYARRTRFSEPDDVPISSYREKQYSFSNNRNLNPSISGTEQDSLCSTKGIHNTPAYLNRRLSEVSVESSHEGTVICKPIASKTSFVAKTPRLASSKASTNRRGSYAVKKHESVRSYDFLAPSLFMKSRIIPSSKCNLLFHELGSYMLFSLFLQHPVSRLPSKKSIPSSRRASLPLPPVAAIRELPYRPNTGILHCVKSPDVSVNEPRIDRIAEFPLASYEDTFFPIPKTSPTSAQGSSSSPLCVDRSITKDKCTVQKCDRASANHKFTEAWQGIQHSMFQVNEEEGSNSSDQNATAGASSRNSSDARRHRFDTSSYQQRAEALEGLLEFSAKLLQQERYDELGVLLKPFGPGKVSPRETAIWLTKSIKENTAKQDDQHP</sequence>
<reference evidence="2" key="1">
    <citation type="journal article" date="2023" name="Hortic. Res.">
        <title>A chromosome-level phased genome enabling allele-level studies in sweet orange: a case study on citrus Huanglongbing tolerance.</title>
        <authorList>
            <person name="Wu B."/>
            <person name="Yu Q."/>
            <person name="Deng Z."/>
            <person name="Duan Y."/>
            <person name="Luo F."/>
            <person name="Gmitter F. Jr."/>
        </authorList>
    </citation>
    <scope>NUCLEOTIDE SEQUENCE [LARGE SCALE GENOMIC DNA]</scope>
    <source>
        <strain evidence="2">cv. Valencia</strain>
    </source>
</reference>
<proteinExistence type="predicted"/>
<name>A0ACB8KIE1_CITSI</name>
<accession>A0ACB8KIE1</accession>
<evidence type="ECO:0000313" key="1">
    <source>
        <dbReference type="EMBL" id="KAH9754099.1"/>
    </source>
</evidence>
<keyword evidence="1" id="KW-0418">Kinase</keyword>
<gene>
    <name evidence="1" type="ORF">KPL71_015327</name>
</gene>
<comment type="caution">
    <text evidence="1">The sequence shown here is derived from an EMBL/GenBank/DDBJ whole genome shotgun (WGS) entry which is preliminary data.</text>
</comment>
<protein>
    <submittedName>
        <fullName evidence="1">Serine/threonine-protein kinase Nek1</fullName>
    </submittedName>
</protein>
<evidence type="ECO:0000313" key="2">
    <source>
        <dbReference type="Proteomes" id="UP000829398"/>
    </source>
</evidence>